<dbReference type="EMBL" id="JH413843">
    <property type="protein sequence ID" value="EHL29877.1"/>
    <property type="molecule type" value="Genomic_DNA"/>
</dbReference>
<keyword evidence="2" id="KW-1185">Reference proteome</keyword>
<dbReference type="AlphaFoldDB" id="G9ES96"/>
<reference evidence="1 2" key="1">
    <citation type="journal article" date="2011" name="BMC Genomics">
        <title>Insight into cross-talk between intra-amoebal pathogens.</title>
        <authorList>
            <person name="Gimenez G."/>
            <person name="Bertelli C."/>
            <person name="Moliner C."/>
            <person name="Robert C."/>
            <person name="Raoult D."/>
            <person name="Fournier P.E."/>
            <person name="Greub G."/>
        </authorList>
    </citation>
    <scope>NUCLEOTIDE SEQUENCE [LARGE SCALE GENOMIC DNA]</scope>
    <source>
        <strain evidence="1 2">LLAP12</strain>
    </source>
</reference>
<dbReference type="InParanoid" id="G9ES96"/>
<evidence type="ECO:0000313" key="2">
    <source>
        <dbReference type="Proteomes" id="UP000002770"/>
    </source>
</evidence>
<gene>
    <name evidence="1" type="ORF">LDG_8169</name>
</gene>
<sequence>MAEDQYDTVVDPCSPFGFPGQRLLELRLKLVGLAESYRL</sequence>
<evidence type="ECO:0000313" key="1">
    <source>
        <dbReference type="EMBL" id="EHL29877.1"/>
    </source>
</evidence>
<dbReference type="HOGENOM" id="CLU_3312048_0_0_6"/>
<protein>
    <submittedName>
        <fullName evidence="1">Uncharacterized protein</fullName>
    </submittedName>
</protein>
<name>G9ES96_9GAMM</name>
<dbReference type="Proteomes" id="UP000002770">
    <property type="component" value="Unassembled WGS sequence"/>
</dbReference>
<dbReference type="STRING" id="658187.LDG_8169"/>
<accession>G9ES96</accession>
<proteinExistence type="predicted"/>
<organism evidence="1 2">
    <name type="scientific">Legionella drancourtii LLAP12</name>
    <dbReference type="NCBI Taxonomy" id="658187"/>
    <lineage>
        <taxon>Bacteria</taxon>
        <taxon>Pseudomonadati</taxon>
        <taxon>Pseudomonadota</taxon>
        <taxon>Gammaproteobacteria</taxon>
        <taxon>Legionellales</taxon>
        <taxon>Legionellaceae</taxon>
        <taxon>Legionella</taxon>
    </lineage>
</organism>